<comment type="caution">
    <text evidence="2">The sequence shown here is derived from an EMBL/GenBank/DDBJ whole genome shotgun (WGS) entry which is preliminary data.</text>
</comment>
<reference evidence="2 3" key="1">
    <citation type="submission" date="2023-09" db="EMBL/GenBank/DDBJ databases">
        <authorList>
            <person name="Wang M."/>
        </authorList>
    </citation>
    <scope>NUCLEOTIDE SEQUENCE [LARGE SCALE GENOMIC DNA]</scope>
    <source>
        <strain evidence="2">GT-2023</strain>
        <tissue evidence="2">Liver</tissue>
    </source>
</reference>
<protein>
    <submittedName>
        <fullName evidence="2">Uncharacterized protein</fullName>
    </submittedName>
</protein>
<name>A0ABR3M753_9TELE</name>
<dbReference type="Proteomes" id="UP001558613">
    <property type="component" value="Unassembled WGS sequence"/>
</dbReference>
<sequence length="115" mass="12513">MPTLSVPLNTATQGFHSNPRQRMRKMSCASFIHLHSQRNKWNGSVFQATHNIVLTGPSITSPFGFQSTGLIGKFRPHQEVNQAALLTGSDGESDGPQNPNKHTGRPTQPPLSALI</sequence>
<gene>
    <name evidence="2" type="ORF">QQF64_010331</name>
</gene>
<evidence type="ECO:0000256" key="1">
    <source>
        <dbReference type="SAM" id="MobiDB-lite"/>
    </source>
</evidence>
<feature type="region of interest" description="Disordered" evidence="1">
    <location>
        <begin position="84"/>
        <end position="115"/>
    </location>
</feature>
<proteinExistence type="predicted"/>
<evidence type="ECO:0000313" key="3">
    <source>
        <dbReference type="Proteomes" id="UP001558613"/>
    </source>
</evidence>
<evidence type="ECO:0000313" key="2">
    <source>
        <dbReference type="EMBL" id="KAL1259754.1"/>
    </source>
</evidence>
<accession>A0ABR3M753</accession>
<dbReference type="EMBL" id="JAYMGO010000016">
    <property type="protein sequence ID" value="KAL1259754.1"/>
    <property type="molecule type" value="Genomic_DNA"/>
</dbReference>
<organism evidence="2 3">
    <name type="scientific">Cirrhinus molitorella</name>
    <name type="common">mud carp</name>
    <dbReference type="NCBI Taxonomy" id="172907"/>
    <lineage>
        <taxon>Eukaryota</taxon>
        <taxon>Metazoa</taxon>
        <taxon>Chordata</taxon>
        <taxon>Craniata</taxon>
        <taxon>Vertebrata</taxon>
        <taxon>Euteleostomi</taxon>
        <taxon>Actinopterygii</taxon>
        <taxon>Neopterygii</taxon>
        <taxon>Teleostei</taxon>
        <taxon>Ostariophysi</taxon>
        <taxon>Cypriniformes</taxon>
        <taxon>Cyprinidae</taxon>
        <taxon>Labeoninae</taxon>
        <taxon>Labeonini</taxon>
        <taxon>Cirrhinus</taxon>
    </lineage>
</organism>
<keyword evidence="3" id="KW-1185">Reference proteome</keyword>
<feature type="region of interest" description="Disordered" evidence="1">
    <location>
        <begin position="1"/>
        <end position="21"/>
    </location>
</feature>
<feature type="compositionally biased region" description="Polar residues" evidence="1">
    <location>
        <begin position="1"/>
        <end position="18"/>
    </location>
</feature>